<feature type="domain" description="Glycogen debranching enzyme central" evidence="20">
    <location>
        <begin position="739"/>
        <end position="979"/>
    </location>
</feature>
<evidence type="ECO:0000256" key="7">
    <source>
        <dbReference type="ARBA" id="ARBA00020723"/>
    </source>
</evidence>
<dbReference type="CDD" id="cd11327">
    <property type="entry name" value="AmyAc_Glg_debranch_2"/>
    <property type="match status" value="1"/>
</dbReference>
<keyword evidence="12" id="KW-0320">Glycogen biosynthesis</keyword>
<dbReference type="Proteomes" id="UP000078512">
    <property type="component" value="Unassembled WGS sequence"/>
</dbReference>
<dbReference type="InterPro" id="IPR029436">
    <property type="entry name" value="AGL_euk_N"/>
</dbReference>
<evidence type="ECO:0000256" key="9">
    <source>
        <dbReference type="ARBA" id="ARBA00022676"/>
    </source>
</evidence>
<accession>A0A197JVF7</accession>
<dbReference type="InterPro" id="IPR017853">
    <property type="entry name" value="GH"/>
</dbReference>
<dbReference type="InterPro" id="IPR010401">
    <property type="entry name" value="AGL/Gdb1"/>
</dbReference>
<dbReference type="EC" id="3.2.1.33" evidence="6"/>
<sequence>MTSTDPINVYRIELDDDGSPAENATYYRLPPPDTPYVLRFKVIAGSLASNQGVVWTNYPPKGTQFDRNEFYPHDLTGIEPECDLLITGSGAFEYYVEHSPFDEDGTLFWNRSETGYFVVDPQLPLTSTETSGVNGKHAASLPLEGLVIESVVPKWMGKLSEWTPHLETISKSGYNMIHFVPLQYRGISNSPYSIFDQLKFDPGLFEEKDLKKSEDEQRAIVKAKLAEIETKYGALSLTDIVWNHTACNSTWLWDHPEGGYNLHNSPHLIPAFELDSALLAFSAKVADPSTPFSAGVKSEQELKTIMTALRETVFKDIKLWEFYVVDVLKSLQEFKAEIAAKKPYSHDLFNHDTLTKLTFKEKAEVLREAALTGAGEHGDRHHKKILPNVAVAYMSALLNIDFTKAGATDTVYDEYKKVLNEVNLEYYKAYDSDVETIITNIENRVKYMRLDEHGPRLGPITEENPLVETYFTRLPENERTAVHPSGSLALVNNGWIWNADPLQDFAGKDSHAYLRREVIIWGDCVKLRYGKGPEDVPWLWERMKEYTIQSARLFHGFRIDNCHSTPIHLAQYLLDAARTVRPNLYVVAELFTGSEVMDIRFVSRLGINSLIREAMQAWEPRELSRLIHRHGISPVGCMDRSSLCEDAPWTGPDGKTVPSRVTPLVASHPHALFMDCTHDNETPHQKRRAEDTLSNAGLVCMTSCAIGSVKGYDELYPTLLNLVTEKRHYATYKDPMAVGITSVKARLNRLHTKLALEGFEEAHVHHENEYIIVHRQQTSTLKGYILIAHTSFYDNPKRGDIMPIKLRDTTAKVIFSLGMEVASRTIEKNDKLLEGLPGKVIELEYPKISSHSDSQGVFAQIDIPDRFPGGSIILLETSVDSKVPTNIESLVKTIPDNVFGELGWMELNIVLYRCDGEEQDLTPGNGVYNIPNHGQLVYCGLEGFVSVLKPIIETNDLGHPFCAHLRDGHWALDYVRDRIQRHLHLFPALKSLLEWYTDRMGVIKLLPNYLVPRYFALAIMTAYDAARNRAYSLMPPLIQQGDYFTKSLALTALQVYSFVDSAGLHPTKKTPSLAAGLPHFTYRHMRTWGRDVFISLRGILLVTGQFDAAKEHILAFASSLKHGMIPNLLDSLRSPRYNSRDSVWWFFQSVQDYCTIVPNGEAILKESFARRFPDGQTFVEYTSPEAYSVSITLEEILTEILVCHANGIHYREWNAGHRLDEQMSDKGFQVDVDLDFKTGFVTGGSIYNCGTWMDKMGESAKAGTKGVPATPRDGADVEIIGLLKSSLRWVNDLHKRGKFALEKIDIGETRFKGKARPARTLTLKEWEELIQKNFEKCFFIPTNPEEDNQYVIASELVNRRGMYKDTYGSITPFADYQLRCNFPVAMCVAPELFDRVHAMGALELAKEVILGPLGTFSCKLEVIVCCYLQVFMLTNIRFSSFDCLLGMRTLDPADWAYRPNYDNSNDSDDRMIAKGWNYHQGPEWLWCTGYFFRAYLLMRLECDPDSVKDTVFELHRMMLPHKAQLETSPWAGLAELTNLNGAICVDACQSQAWSSSTLLDLLHDIDALRKDGRLKQ</sequence>
<dbReference type="GO" id="GO:0005978">
    <property type="term" value="P:glycogen biosynthetic process"/>
    <property type="evidence" value="ECO:0007669"/>
    <property type="project" value="UniProtKB-KW"/>
</dbReference>
<evidence type="ECO:0000259" key="19">
    <source>
        <dbReference type="Pfam" id="PF14701"/>
    </source>
</evidence>
<dbReference type="GO" id="GO:0004134">
    <property type="term" value="F:4-alpha-glucanotransferase activity"/>
    <property type="evidence" value="ECO:0007669"/>
    <property type="project" value="UniProtKB-EC"/>
</dbReference>
<dbReference type="FunFam" id="3.20.20.80:FF:000242">
    <property type="entry name" value="Glycogen debranching enzyme Gdb1, putative"/>
    <property type="match status" value="1"/>
</dbReference>
<evidence type="ECO:0000313" key="21">
    <source>
        <dbReference type="EMBL" id="OAQ28274.1"/>
    </source>
</evidence>
<comment type="catalytic activity">
    <reaction evidence="1">
        <text>Transfers a segment of a (1-&gt;4)-alpha-D-glucan to a new position in an acceptor, which may be glucose or a (1-&gt;4)-alpha-D-glucan.</text>
        <dbReference type="EC" id="2.4.1.25"/>
    </reaction>
</comment>
<evidence type="ECO:0000256" key="16">
    <source>
        <dbReference type="ARBA" id="ARBA00031477"/>
    </source>
</evidence>
<protein>
    <recommendedName>
        <fullName evidence="7">Glycogen debranching enzyme</fullName>
        <ecNumber evidence="5">2.4.1.25</ecNumber>
        <ecNumber evidence="6">3.2.1.33</ecNumber>
    </recommendedName>
    <alternativeName>
        <fullName evidence="16">Glycogen debrancher</fullName>
    </alternativeName>
</protein>
<evidence type="ECO:0000256" key="3">
    <source>
        <dbReference type="ARBA" id="ARBA00003530"/>
    </source>
</evidence>
<evidence type="ECO:0000256" key="12">
    <source>
        <dbReference type="ARBA" id="ARBA00023056"/>
    </source>
</evidence>
<dbReference type="InterPro" id="IPR032788">
    <property type="entry name" value="AGL_central"/>
</dbReference>
<proteinExistence type="inferred from homology"/>
<evidence type="ECO:0000313" key="22">
    <source>
        <dbReference type="Proteomes" id="UP000078512"/>
    </source>
</evidence>
<gene>
    <name evidence="21" type="ORF">K457DRAFT_592063</name>
</gene>
<name>A0A197JVF7_9FUNG</name>
<evidence type="ECO:0000259" key="17">
    <source>
        <dbReference type="Pfam" id="PF06202"/>
    </source>
</evidence>
<dbReference type="InterPro" id="IPR008928">
    <property type="entry name" value="6-hairpin_glycosidase_sf"/>
</dbReference>
<dbReference type="InterPro" id="IPR032792">
    <property type="entry name" value="AGL_glucanoTrfase"/>
</dbReference>
<dbReference type="PANTHER" id="PTHR10569">
    <property type="entry name" value="GLYCOGEN DEBRANCHING ENZYME"/>
    <property type="match status" value="1"/>
</dbReference>
<evidence type="ECO:0000259" key="20">
    <source>
        <dbReference type="Pfam" id="PF14702"/>
    </source>
</evidence>
<dbReference type="GO" id="GO:0005737">
    <property type="term" value="C:cytoplasm"/>
    <property type="evidence" value="ECO:0007669"/>
    <property type="project" value="UniProtKB-SubCell"/>
</dbReference>
<evidence type="ECO:0000259" key="18">
    <source>
        <dbReference type="Pfam" id="PF14699"/>
    </source>
</evidence>
<dbReference type="Gene3D" id="3.20.20.80">
    <property type="entry name" value="Glycosidases"/>
    <property type="match status" value="2"/>
</dbReference>
<evidence type="ECO:0000256" key="10">
    <source>
        <dbReference type="ARBA" id="ARBA00022679"/>
    </source>
</evidence>
<dbReference type="GO" id="GO:0004135">
    <property type="term" value="F:amylo-alpha-1,6-glucosidase activity"/>
    <property type="evidence" value="ECO:0007669"/>
    <property type="project" value="UniProtKB-EC"/>
</dbReference>
<keyword evidence="14" id="KW-0326">Glycosidase</keyword>
<evidence type="ECO:0000256" key="14">
    <source>
        <dbReference type="ARBA" id="ARBA00023295"/>
    </source>
</evidence>
<dbReference type="GO" id="GO:0005980">
    <property type="term" value="P:glycogen catabolic process"/>
    <property type="evidence" value="ECO:0007669"/>
    <property type="project" value="EnsemblFungi"/>
</dbReference>
<comment type="catalytic activity">
    <reaction evidence="2">
        <text>Hydrolysis of (1-&gt;6)-alpha-D-glucosidic branch linkages in glycogen phosphorylase limit dextrin.</text>
        <dbReference type="EC" id="3.2.1.33"/>
    </reaction>
</comment>
<keyword evidence="11 21" id="KW-0378">Hydrolase</keyword>
<evidence type="ECO:0000256" key="4">
    <source>
        <dbReference type="ARBA" id="ARBA00004496"/>
    </source>
</evidence>
<keyword evidence="13" id="KW-0511">Multifunctional enzyme</keyword>
<dbReference type="STRING" id="1314771.A0A197JVF7"/>
<keyword evidence="8" id="KW-0963">Cytoplasm</keyword>
<dbReference type="Pfam" id="PF14699">
    <property type="entry name" value="hGDE_N"/>
    <property type="match status" value="1"/>
</dbReference>
<evidence type="ECO:0000256" key="5">
    <source>
        <dbReference type="ARBA" id="ARBA00012560"/>
    </source>
</evidence>
<keyword evidence="10" id="KW-0808">Transferase</keyword>
<dbReference type="EC" id="2.4.1.25" evidence="5"/>
<dbReference type="PANTHER" id="PTHR10569:SF2">
    <property type="entry name" value="GLYCOGEN DEBRANCHING ENZYME"/>
    <property type="match status" value="1"/>
</dbReference>
<comment type="similarity">
    <text evidence="15">Belongs to the glycogen debranching enzyme family.</text>
</comment>
<evidence type="ECO:0000256" key="13">
    <source>
        <dbReference type="ARBA" id="ARBA00023268"/>
    </source>
</evidence>
<comment type="subcellular location">
    <subcellularLocation>
        <location evidence="4">Cytoplasm</location>
    </subcellularLocation>
</comment>
<dbReference type="FunFam" id="1.50.10.10:FF:000039">
    <property type="entry name" value="Glycogen debranching enzyme Gdb1, putative"/>
    <property type="match status" value="1"/>
</dbReference>
<comment type="function">
    <text evidence="3">Multifunctional enzyme acting as 1,4-alpha-D-glucan:1,4-alpha-D-glucan 4-alpha-D-glycosyltransferase and amylo-1,6-glucosidase in glycogen degradation.</text>
</comment>
<evidence type="ECO:0000256" key="8">
    <source>
        <dbReference type="ARBA" id="ARBA00022490"/>
    </source>
</evidence>
<feature type="domain" description="Glycogen debranching enzyme glucanotransferase" evidence="19">
    <location>
        <begin position="140"/>
        <end position="585"/>
    </location>
</feature>
<evidence type="ECO:0000256" key="11">
    <source>
        <dbReference type="ARBA" id="ARBA00022801"/>
    </source>
</evidence>
<evidence type="ECO:0000256" key="1">
    <source>
        <dbReference type="ARBA" id="ARBA00000439"/>
    </source>
</evidence>
<feature type="domain" description="Glycogen debranching enzyme C-terminal" evidence="17">
    <location>
        <begin position="1066"/>
        <end position="1414"/>
    </location>
</feature>
<keyword evidence="22" id="KW-1185">Reference proteome</keyword>
<evidence type="ECO:0000256" key="2">
    <source>
        <dbReference type="ARBA" id="ARBA00000927"/>
    </source>
</evidence>
<evidence type="ECO:0000256" key="6">
    <source>
        <dbReference type="ARBA" id="ARBA00012778"/>
    </source>
</evidence>
<dbReference type="SUPFAM" id="SSF48208">
    <property type="entry name" value="Six-hairpin glycosidases"/>
    <property type="match status" value="1"/>
</dbReference>
<keyword evidence="9" id="KW-0328">Glycosyltransferase</keyword>
<reference evidence="21 22" key="1">
    <citation type="submission" date="2016-05" db="EMBL/GenBank/DDBJ databases">
        <title>Genome sequencing reveals origins of a unique bacterial endosymbiosis in the earliest lineages of terrestrial Fungi.</title>
        <authorList>
            <consortium name="DOE Joint Genome Institute"/>
            <person name="Uehling J."/>
            <person name="Gryganskyi A."/>
            <person name="Hameed K."/>
            <person name="Tschaplinski T."/>
            <person name="Misztal P."/>
            <person name="Wu S."/>
            <person name="Desiro A."/>
            <person name="Vande Pol N."/>
            <person name="Du Z.-Y."/>
            <person name="Zienkiewicz A."/>
            <person name="Zienkiewicz K."/>
            <person name="Morin E."/>
            <person name="Tisserant E."/>
            <person name="Splivallo R."/>
            <person name="Hainaut M."/>
            <person name="Henrissat B."/>
            <person name="Ohm R."/>
            <person name="Kuo A."/>
            <person name="Yan J."/>
            <person name="Lipzen A."/>
            <person name="Nolan M."/>
            <person name="Labutti K."/>
            <person name="Barry K."/>
            <person name="Goldstein A."/>
            <person name="Labbe J."/>
            <person name="Schadt C."/>
            <person name="Tuskan G."/>
            <person name="Grigoriev I."/>
            <person name="Martin F."/>
            <person name="Vilgalys R."/>
            <person name="Bonito G."/>
        </authorList>
    </citation>
    <scope>NUCLEOTIDE SEQUENCE [LARGE SCALE GENOMIC DNA]</scope>
    <source>
        <strain evidence="21 22">AG-77</strain>
    </source>
</reference>
<dbReference type="SUPFAM" id="SSF51445">
    <property type="entry name" value="(Trans)glycosidases"/>
    <property type="match status" value="1"/>
</dbReference>
<feature type="domain" description="Glycogen debranching enzyme C-terminal" evidence="17">
    <location>
        <begin position="1445"/>
        <end position="1559"/>
    </location>
</feature>
<feature type="domain" description="Eukaryotic glycogen debranching enzyme N-terminal" evidence="18">
    <location>
        <begin position="38"/>
        <end position="125"/>
    </location>
</feature>
<dbReference type="OrthoDB" id="10248904at2759"/>
<dbReference type="EMBL" id="KV442050">
    <property type="protein sequence ID" value="OAQ28274.1"/>
    <property type="molecule type" value="Genomic_DNA"/>
</dbReference>
<dbReference type="Pfam" id="PF14701">
    <property type="entry name" value="hDGE_amylase"/>
    <property type="match status" value="1"/>
</dbReference>
<organism evidence="21 22">
    <name type="scientific">Linnemannia elongata AG-77</name>
    <dbReference type="NCBI Taxonomy" id="1314771"/>
    <lineage>
        <taxon>Eukaryota</taxon>
        <taxon>Fungi</taxon>
        <taxon>Fungi incertae sedis</taxon>
        <taxon>Mucoromycota</taxon>
        <taxon>Mortierellomycotina</taxon>
        <taxon>Mortierellomycetes</taxon>
        <taxon>Mortierellales</taxon>
        <taxon>Mortierellaceae</taxon>
        <taxon>Linnemannia</taxon>
    </lineage>
</organism>
<evidence type="ECO:0000256" key="15">
    <source>
        <dbReference type="ARBA" id="ARBA00025780"/>
    </source>
</evidence>
<dbReference type="Pfam" id="PF14702">
    <property type="entry name" value="hGDE_central"/>
    <property type="match status" value="1"/>
</dbReference>
<dbReference type="Pfam" id="PF06202">
    <property type="entry name" value="GDE_C"/>
    <property type="match status" value="2"/>
</dbReference>
<dbReference type="InterPro" id="IPR032790">
    <property type="entry name" value="GDE_C"/>
</dbReference>